<dbReference type="EMBL" id="JARK01001344">
    <property type="protein sequence ID" value="EYC28036.1"/>
    <property type="molecule type" value="Genomic_DNA"/>
</dbReference>
<evidence type="ECO:0000259" key="1">
    <source>
        <dbReference type="PROSITE" id="PS50011"/>
    </source>
</evidence>
<organism evidence="2 3">
    <name type="scientific">Ancylostoma ceylanicum</name>
    <dbReference type="NCBI Taxonomy" id="53326"/>
    <lineage>
        <taxon>Eukaryota</taxon>
        <taxon>Metazoa</taxon>
        <taxon>Ecdysozoa</taxon>
        <taxon>Nematoda</taxon>
        <taxon>Chromadorea</taxon>
        <taxon>Rhabditida</taxon>
        <taxon>Rhabditina</taxon>
        <taxon>Rhabditomorpha</taxon>
        <taxon>Strongyloidea</taxon>
        <taxon>Ancylostomatidae</taxon>
        <taxon>Ancylostomatinae</taxon>
        <taxon>Ancylostoma</taxon>
    </lineage>
</organism>
<dbReference type="STRING" id="53326.A0A016VL98"/>
<dbReference type="PROSITE" id="PS50011">
    <property type="entry name" value="PROTEIN_KINASE_DOM"/>
    <property type="match status" value="1"/>
</dbReference>
<reference evidence="3" key="1">
    <citation type="journal article" date="2015" name="Nat. Genet.">
        <title>The genome and transcriptome of the zoonotic hookworm Ancylostoma ceylanicum identify infection-specific gene families.</title>
        <authorList>
            <person name="Schwarz E.M."/>
            <person name="Hu Y."/>
            <person name="Antoshechkin I."/>
            <person name="Miller M.M."/>
            <person name="Sternberg P.W."/>
            <person name="Aroian R.V."/>
        </authorList>
    </citation>
    <scope>NUCLEOTIDE SEQUENCE</scope>
    <source>
        <strain evidence="3">HY135</strain>
    </source>
</reference>
<dbReference type="Proteomes" id="UP000024635">
    <property type="component" value="Unassembled WGS sequence"/>
</dbReference>
<dbReference type="Gene3D" id="1.10.510.10">
    <property type="entry name" value="Transferase(Phosphotransferase) domain 1"/>
    <property type="match status" value="1"/>
</dbReference>
<dbReference type="SUPFAM" id="SSF56112">
    <property type="entry name" value="Protein kinase-like (PK-like)"/>
    <property type="match status" value="1"/>
</dbReference>
<dbReference type="GO" id="GO:0004672">
    <property type="term" value="F:protein kinase activity"/>
    <property type="evidence" value="ECO:0007669"/>
    <property type="project" value="InterPro"/>
</dbReference>
<dbReference type="AlphaFoldDB" id="A0A016VL98"/>
<proteinExistence type="predicted"/>
<feature type="domain" description="Protein kinase" evidence="1">
    <location>
        <begin position="1"/>
        <end position="232"/>
    </location>
</feature>
<gene>
    <name evidence="2" type="primary">Acey_s0008.g30</name>
    <name evidence="2" type="ORF">Y032_0008g30</name>
</gene>
<protein>
    <recommendedName>
        <fullName evidence="1">Protein kinase domain-containing protein</fullName>
    </recommendedName>
</protein>
<evidence type="ECO:0000313" key="3">
    <source>
        <dbReference type="Proteomes" id="UP000024635"/>
    </source>
</evidence>
<name>A0A016VL98_9BILA</name>
<evidence type="ECO:0000313" key="2">
    <source>
        <dbReference type="EMBL" id="EYC28036.1"/>
    </source>
</evidence>
<comment type="caution">
    <text evidence="2">The sequence shown here is derived from an EMBL/GenBank/DDBJ whole genome shotgun (WGS) entry which is preliminary data.</text>
</comment>
<dbReference type="InterPro" id="IPR000719">
    <property type="entry name" value="Prot_kinase_dom"/>
</dbReference>
<sequence>MRRNFHYTTNALRSEGVSTDYDVHRMSSVITVGKLNIRERIANERREGILRLCRYDSEGDIKIFKHEFLILKMLAKTYTTRSHRAHYPYILGQGSLPELHYLNVTETSGKHHDIVETPKIPRPYFIIESLEPSVETLLKSNKTTFLPVNTSIYITIGCIKALRLLHMKGFAHRNVQPAYFALRLPRGGLLSRKESELSDLVAITDLSTCRRYRANLVKGRNHLTYIGNWKYG</sequence>
<keyword evidence="3" id="KW-1185">Reference proteome</keyword>
<dbReference type="OrthoDB" id="5773790at2759"/>
<dbReference type="InterPro" id="IPR011009">
    <property type="entry name" value="Kinase-like_dom_sf"/>
</dbReference>
<dbReference type="GO" id="GO:0005524">
    <property type="term" value="F:ATP binding"/>
    <property type="evidence" value="ECO:0007669"/>
    <property type="project" value="InterPro"/>
</dbReference>
<accession>A0A016VL98</accession>